<dbReference type="InterPro" id="IPR025799">
    <property type="entry name" value="Arg_MeTrfase"/>
</dbReference>
<organism evidence="9">
    <name type="scientific">Anthurium amnicola</name>
    <dbReference type="NCBI Taxonomy" id="1678845"/>
    <lineage>
        <taxon>Eukaryota</taxon>
        <taxon>Viridiplantae</taxon>
        <taxon>Streptophyta</taxon>
        <taxon>Embryophyta</taxon>
        <taxon>Tracheophyta</taxon>
        <taxon>Spermatophyta</taxon>
        <taxon>Magnoliopsida</taxon>
        <taxon>Liliopsida</taxon>
        <taxon>Araceae</taxon>
        <taxon>Pothoideae</taxon>
        <taxon>Potheae</taxon>
        <taxon>Anthurium</taxon>
    </lineage>
</organism>
<dbReference type="GO" id="GO:0035242">
    <property type="term" value="F:protein-arginine omega-N asymmetric methyltransferase activity"/>
    <property type="evidence" value="ECO:0007669"/>
    <property type="project" value="UniProtKB-EC"/>
</dbReference>
<dbReference type="PROSITE" id="PS51678">
    <property type="entry name" value="SAM_MT_PRMT"/>
    <property type="match status" value="1"/>
</dbReference>
<dbReference type="PANTHER" id="PTHR11006:SF53">
    <property type="entry name" value="PROTEIN ARGININE N-METHYLTRANSFERASE 3"/>
    <property type="match status" value="1"/>
</dbReference>
<accession>A0A1D1XTR3</accession>
<keyword evidence="2 6" id="KW-0489">Methyltransferase</keyword>
<dbReference type="FunFam" id="3.40.50.150:FF:000003">
    <property type="entry name" value="Blast:Protein arginine N-methyltransferase 1"/>
    <property type="match status" value="1"/>
</dbReference>
<evidence type="ECO:0000259" key="7">
    <source>
        <dbReference type="Pfam" id="PF13649"/>
    </source>
</evidence>
<feature type="non-terminal residue" evidence="9">
    <location>
        <position position="1"/>
    </location>
</feature>
<evidence type="ECO:0000256" key="5">
    <source>
        <dbReference type="ARBA" id="ARBA00049303"/>
    </source>
</evidence>
<evidence type="ECO:0000313" key="9">
    <source>
        <dbReference type="EMBL" id="JAT45780.1"/>
    </source>
</evidence>
<protein>
    <recommendedName>
        <fullName evidence="1">type I protein arginine methyltransferase</fullName>
        <ecNumber evidence="1">2.1.1.319</ecNumber>
    </recommendedName>
</protein>
<dbReference type="Pfam" id="PF22528">
    <property type="entry name" value="PRMT_C"/>
    <property type="match status" value="1"/>
</dbReference>
<dbReference type="EC" id="2.1.1.319" evidence="1"/>
<name>A0A1D1XTR3_9ARAE</name>
<dbReference type="CDD" id="cd02440">
    <property type="entry name" value="AdoMet_MTases"/>
    <property type="match status" value="1"/>
</dbReference>
<feature type="domain" description="Methyltransferase" evidence="7">
    <location>
        <begin position="89"/>
        <end position="186"/>
    </location>
</feature>
<dbReference type="PANTHER" id="PTHR11006">
    <property type="entry name" value="PROTEIN ARGININE N-METHYLTRANSFERASE"/>
    <property type="match status" value="1"/>
</dbReference>
<sequence>ADYNYINWVYLQCEIKFFFFCIEKMAESNHPNTSNNVQIENSEMTSKDYYFDSYAHFGIHEEMLKDEVRTLSYRSSIYQNRHLFKDKIVLDVGCGTGILSMFAAKAGAKHVYGIDMSNIIDQARQIVVDNNLDDKITLIKGKMEEVELPVEKVDIIISEWMGYFLLYESMLDTVLVARDKYLKPGGLIFPDKATIFLSAIEDGEYKEEKIGFWENVYGFDFSSIKSVALREPLVDAVDAKAVVTSPYSIKEIDIYTVKKSDLSYCVPFKLTATRDDYIHAFIAWFDITFTACHKPIRFSTGPHAKYTHWKQTVFYTTDAITIKCGESIVGTLSCAPNKRNNRDLDIEISYEFHGETAPCSEVCKYRMN</sequence>
<dbReference type="InterPro" id="IPR029063">
    <property type="entry name" value="SAM-dependent_MTases_sf"/>
</dbReference>
<dbReference type="FunFam" id="2.70.160.11:FF:000001">
    <property type="entry name" value="Blast:Protein arginine N-methyltransferase 1"/>
    <property type="match status" value="1"/>
</dbReference>
<dbReference type="SUPFAM" id="SSF53335">
    <property type="entry name" value="S-adenosyl-L-methionine-dependent methyltransferases"/>
    <property type="match status" value="1"/>
</dbReference>
<evidence type="ECO:0000256" key="6">
    <source>
        <dbReference type="PROSITE-ProRule" id="PRU01015"/>
    </source>
</evidence>
<dbReference type="AlphaFoldDB" id="A0A1D1XTR3"/>
<keyword evidence="4 6" id="KW-0949">S-adenosyl-L-methionine</keyword>
<reference evidence="9" key="1">
    <citation type="submission" date="2015-07" db="EMBL/GenBank/DDBJ databases">
        <title>Transcriptome Assembly of Anthurium amnicola.</title>
        <authorList>
            <person name="Suzuki J."/>
        </authorList>
    </citation>
    <scope>NUCLEOTIDE SEQUENCE</scope>
</reference>
<proteinExistence type="predicted"/>
<gene>
    <name evidence="9" type="primary">SPAC890.07c_1</name>
    <name evidence="9" type="ORF">g.3196</name>
</gene>
<dbReference type="GO" id="GO:0032259">
    <property type="term" value="P:methylation"/>
    <property type="evidence" value="ECO:0007669"/>
    <property type="project" value="UniProtKB-KW"/>
</dbReference>
<evidence type="ECO:0000256" key="4">
    <source>
        <dbReference type="ARBA" id="ARBA00022691"/>
    </source>
</evidence>
<evidence type="ECO:0000259" key="8">
    <source>
        <dbReference type="Pfam" id="PF22528"/>
    </source>
</evidence>
<dbReference type="Pfam" id="PF13649">
    <property type="entry name" value="Methyltransf_25"/>
    <property type="match status" value="1"/>
</dbReference>
<keyword evidence="3 6" id="KW-0808">Transferase</keyword>
<feature type="domain" description="Protein arginine N-methyltransferase" evidence="8">
    <location>
        <begin position="191"/>
        <end position="354"/>
    </location>
</feature>
<evidence type="ECO:0000256" key="2">
    <source>
        <dbReference type="ARBA" id="ARBA00022603"/>
    </source>
</evidence>
<dbReference type="GO" id="GO:0005634">
    <property type="term" value="C:nucleus"/>
    <property type="evidence" value="ECO:0007669"/>
    <property type="project" value="TreeGrafter"/>
</dbReference>
<dbReference type="InterPro" id="IPR041698">
    <property type="entry name" value="Methyltransf_25"/>
</dbReference>
<dbReference type="GO" id="GO:0042054">
    <property type="term" value="F:histone methyltransferase activity"/>
    <property type="evidence" value="ECO:0007669"/>
    <property type="project" value="TreeGrafter"/>
</dbReference>
<evidence type="ECO:0000256" key="1">
    <source>
        <dbReference type="ARBA" id="ARBA00011925"/>
    </source>
</evidence>
<dbReference type="EMBL" id="GDJX01022156">
    <property type="protein sequence ID" value="JAT45780.1"/>
    <property type="molecule type" value="Transcribed_RNA"/>
</dbReference>
<dbReference type="Gene3D" id="3.40.50.150">
    <property type="entry name" value="Vaccinia Virus protein VP39"/>
    <property type="match status" value="1"/>
</dbReference>
<evidence type="ECO:0000256" key="3">
    <source>
        <dbReference type="ARBA" id="ARBA00022679"/>
    </source>
</evidence>
<comment type="catalytic activity">
    <reaction evidence="5">
        <text>L-arginyl-[protein] + S-adenosyl-L-methionine = N(omega)-methyl-L-arginyl-[protein] + S-adenosyl-L-homocysteine + H(+)</text>
        <dbReference type="Rhea" id="RHEA:48100"/>
        <dbReference type="Rhea" id="RHEA-COMP:10532"/>
        <dbReference type="Rhea" id="RHEA-COMP:11990"/>
        <dbReference type="ChEBI" id="CHEBI:15378"/>
        <dbReference type="ChEBI" id="CHEBI:29965"/>
        <dbReference type="ChEBI" id="CHEBI:57856"/>
        <dbReference type="ChEBI" id="CHEBI:59789"/>
        <dbReference type="ChEBI" id="CHEBI:65280"/>
    </reaction>
    <physiologicalReaction direction="left-to-right" evidence="5">
        <dbReference type="Rhea" id="RHEA:48101"/>
    </physiologicalReaction>
</comment>
<dbReference type="Gene3D" id="2.70.160.11">
    <property type="entry name" value="Hnrnp arginine n-methyltransferase1"/>
    <property type="match status" value="1"/>
</dbReference>
<dbReference type="InterPro" id="IPR055135">
    <property type="entry name" value="PRMT_dom"/>
</dbReference>